<evidence type="ECO:0000259" key="7">
    <source>
        <dbReference type="PROSITE" id="PS51205"/>
    </source>
</evidence>
<evidence type="ECO:0000259" key="6">
    <source>
        <dbReference type="PROSITE" id="PS50200"/>
    </source>
</evidence>
<evidence type="ECO:0000256" key="3">
    <source>
        <dbReference type="PROSITE-ProRule" id="PRU00191"/>
    </source>
</evidence>
<feature type="compositionally biased region" description="Low complexity" evidence="4">
    <location>
        <begin position="197"/>
        <end position="209"/>
    </location>
</feature>
<name>A0ABY7FD81_MYAAR</name>
<keyword evidence="3" id="KW-0727">SH2 domain</keyword>
<keyword evidence="2" id="KW-0343">GTPase activation</keyword>
<feature type="region of interest" description="Disordered" evidence="4">
    <location>
        <begin position="955"/>
        <end position="1008"/>
    </location>
</feature>
<proteinExistence type="inferred from homology"/>
<evidence type="ECO:0000313" key="9">
    <source>
        <dbReference type="Proteomes" id="UP001164746"/>
    </source>
</evidence>
<dbReference type="PANTHER" id="PTHR23101">
    <property type="entry name" value="RAB GDP/GTP EXCHANGE FACTOR"/>
    <property type="match status" value="1"/>
</dbReference>
<dbReference type="InterPro" id="IPR000159">
    <property type="entry name" value="RA_dom"/>
</dbReference>
<accession>A0ABY7FD81</accession>
<feature type="region of interest" description="Disordered" evidence="4">
    <location>
        <begin position="11"/>
        <end position="54"/>
    </location>
</feature>
<feature type="region of interest" description="Disordered" evidence="4">
    <location>
        <begin position="892"/>
        <end position="918"/>
    </location>
</feature>
<dbReference type="InterPro" id="IPR003123">
    <property type="entry name" value="VPS9"/>
</dbReference>
<dbReference type="PROSITE" id="PS50200">
    <property type="entry name" value="RA"/>
    <property type="match status" value="1"/>
</dbReference>
<dbReference type="Pfam" id="PF23268">
    <property type="entry name" value="RIN1"/>
    <property type="match status" value="1"/>
</dbReference>
<keyword evidence="9" id="KW-1185">Reference proteome</keyword>
<feature type="region of interest" description="Disordered" evidence="4">
    <location>
        <begin position="708"/>
        <end position="735"/>
    </location>
</feature>
<feature type="region of interest" description="Disordered" evidence="4">
    <location>
        <begin position="533"/>
        <end position="585"/>
    </location>
</feature>
<feature type="region of interest" description="Disordered" evidence="4">
    <location>
        <begin position="614"/>
        <end position="641"/>
    </location>
</feature>
<dbReference type="SMART" id="SM00167">
    <property type="entry name" value="VPS9"/>
    <property type="match status" value="1"/>
</dbReference>
<evidence type="ECO:0000256" key="2">
    <source>
        <dbReference type="ARBA" id="ARBA00022468"/>
    </source>
</evidence>
<feature type="compositionally biased region" description="Basic and acidic residues" evidence="4">
    <location>
        <begin position="653"/>
        <end position="665"/>
    </location>
</feature>
<dbReference type="InterPro" id="IPR000980">
    <property type="entry name" value="SH2"/>
</dbReference>
<feature type="domain" description="SH2" evidence="5">
    <location>
        <begin position="71"/>
        <end position="165"/>
    </location>
</feature>
<feature type="compositionally biased region" description="Polar residues" evidence="4">
    <location>
        <begin position="41"/>
        <end position="54"/>
    </location>
</feature>
<dbReference type="EMBL" id="CP111022">
    <property type="protein sequence ID" value="WAR18668.1"/>
    <property type="molecule type" value="Genomic_DNA"/>
</dbReference>
<dbReference type="InterPro" id="IPR036860">
    <property type="entry name" value="SH2_dom_sf"/>
</dbReference>
<dbReference type="Proteomes" id="UP001164746">
    <property type="component" value="Chromosome 11"/>
</dbReference>
<feature type="compositionally biased region" description="Low complexity" evidence="4">
    <location>
        <begin position="14"/>
        <end position="32"/>
    </location>
</feature>
<dbReference type="Pfam" id="PF00017">
    <property type="entry name" value="SH2"/>
    <property type="match status" value="1"/>
</dbReference>
<sequence>MDHLICKKPVGCESGSAFGGSSTSGTLTSTDSNVVEGGASDRQQSPSQSTSGSDLRQISVLERLSKTHSIWLLPQVGRSGAVHLLKNRDVGIFIVRRSSQEEVMALSVQFPDHSGSPNIDHYLIVPTPGGYHLRGSTRLFPAIPNLLAYFCEQKEDLPHRLVLPPSIMQSKTSQELTALAMLGQDFWTSSKYDGHSRSSSRSNLSEHSSVMNKSHSEPISINKAAVMAYSQSDAILQNNTPPKHSVIDFSSYLIQKPSPGDADQGCAESLTASCVKSVTKQQESVHSKCSVSGVTQTFLSQTESRTSSHMTVSQVKTGCESCHEERQEDHGHRLVLHVNDKENRVDIRLAKRDSQVSVPYAKPNKHPRVPSVLSPELLQPLCIPEECYWGSNLSDKMSDYEDIWKNNYADPRLSSAQANILQHLQPQLVSPSSPSANYQYIGDSFTEQWHSAKHVVKDLNVSLDKLDIAKESVHNKECVSSSHIVSKTKSVIVAGDKSDAVETLTDSKVSYNSKENAKECRLPSVNFDIIPEQESDLDSDPSNGCHSDDDLGDDADTEDSDEGPEPRINSVQTQTSPMWKLKSPPFGKSISTNSLSTMKSPVYAEPFDAISPDEKAQGKVCDSPKKLRRRSAPAVSVARRRHLSTECHKLKHVETEVSTRHRSEVKPSTAGNGKSDEEDVFEISLELLNSKKSNPKLSQDSGACDLRWVDSKLSSPSPEGETTSKNMNKPMPLPRKTKVSKNLLHTAVNNRRNMNGAAVRKIEQWRLENNVRNSSLNADSLQFFEEFDENHNSSSQTLSKFPVHNRHFLDDGKVIYSEGSTAEDIITSWNPELTLRPMQPFPIYGPQSEYDNLNSTGTPYIAPSGQSVNSTGTIFHPPWEHGMVAKIMHISTHGSPAHDPLTSPAPSHAPPPLPTLDPHERIKAWQQSSQKYAPCFPASVADNDEAGITMVKTSTVDQSAGNKAQTCSYDGQGPNKDQKRGSNSDRTVVNEKTASHSSTITEKTSDNMPVYGSEFQERIAPVLAHPRLLHQMNRNRVPDRAIREYIIRLSEDRNTTFGSTIHNFIQCTLDSHDADPHNATRNVRQFMTGIKNYLVKHGEGELEDLIERERSQLGRDEILNIDAIIEGALHVCVIQPLKHFIYQLYVNELTRNGNLHLLSANIKYARTKTAAEIGIRPGLQPPDGATLEVIGGHLSRMQKAFSPLEKLEHLLAATATIYRCIAKNQKESKIPVTVGADDFLPMLIYVLVQCGLVSVEIEASYMLELLHPSLLVSEGGYYLTSLSGAIYVLQNFQQMHEASSPQQGKVPSISDMQGFLKIAIPDEQQDTIVWRTLPVRPNMTTRDVCGLIAHKYKFTNPQDYGLYTLENGEEHRLMEMECPASLKTDRLARQKDCIFAYKRNAANIAWPKQCCLHMLVKYSFVIKCDNCDTVVGMVMLMEEPFYFSTDQRQIRQLNNHCNIKHTFT</sequence>
<evidence type="ECO:0000313" key="8">
    <source>
        <dbReference type="EMBL" id="WAR18668.1"/>
    </source>
</evidence>
<dbReference type="Gene3D" id="1.20.1050.80">
    <property type="entry name" value="VPS9 domain"/>
    <property type="match status" value="1"/>
</dbReference>
<dbReference type="PANTHER" id="PTHR23101:SF104">
    <property type="entry name" value="PROTEIN SPRINT"/>
    <property type="match status" value="1"/>
</dbReference>
<dbReference type="Gene3D" id="3.30.505.10">
    <property type="entry name" value="SH2 domain"/>
    <property type="match status" value="1"/>
</dbReference>
<gene>
    <name evidence="8" type="ORF">MAR_000506</name>
</gene>
<feature type="region of interest" description="Disordered" evidence="4">
    <location>
        <begin position="195"/>
        <end position="216"/>
    </location>
</feature>
<feature type="compositionally biased region" description="Acidic residues" evidence="4">
    <location>
        <begin position="550"/>
        <end position="563"/>
    </location>
</feature>
<feature type="compositionally biased region" description="Polar residues" evidence="4">
    <location>
        <begin position="984"/>
        <end position="1002"/>
    </location>
</feature>
<organism evidence="8 9">
    <name type="scientific">Mya arenaria</name>
    <name type="common">Soft-shell clam</name>
    <dbReference type="NCBI Taxonomy" id="6604"/>
    <lineage>
        <taxon>Eukaryota</taxon>
        <taxon>Metazoa</taxon>
        <taxon>Spiralia</taxon>
        <taxon>Lophotrochozoa</taxon>
        <taxon>Mollusca</taxon>
        <taxon>Bivalvia</taxon>
        <taxon>Autobranchia</taxon>
        <taxon>Heteroconchia</taxon>
        <taxon>Euheterodonta</taxon>
        <taxon>Imparidentia</taxon>
        <taxon>Neoheterodontei</taxon>
        <taxon>Myida</taxon>
        <taxon>Myoidea</taxon>
        <taxon>Myidae</taxon>
        <taxon>Mya</taxon>
    </lineage>
</organism>
<feature type="domain" description="VPS9" evidence="7">
    <location>
        <begin position="1152"/>
        <end position="1298"/>
    </location>
</feature>
<evidence type="ECO:0000259" key="5">
    <source>
        <dbReference type="PROSITE" id="PS50001"/>
    </source>
</evidence>
<dbReference type="PROSITE" id="PS50001">
    <property type="entry name" value="SH2"/>
    <property type="match status" value="1"/>
</dbReference>
<feature type="compositionally biased region" description="Polar residues" evidence="4">
    <location>
        <begin position="712"/>
        <end position="727"/>
    </location>
</feature>
<feature type="domain" description="Ras-associating" evidence="6">
    <location>
        <begin position="1313"/>
        <end position="1402"/>
    </location>
</feature>
<dbReference type="CDD" id="cd01776">
    <property type="entry name" value="RA_Rin"/>
    <property type="match status" value="1"/>
</dbReference>
<feature type="region of interest" description="Disordered" evidence="4">
    <location>
        <begin position="653"/>
        <end position="677"/>
    </location>
</feature>
<feature type="compositionally biased region" description="Basic and acidic residues" evidence="4">
    <location>
        <begin position="614"/>
        <end position="625"/>
    </location>
</feature>
<feature type="compositionally biased region" description="Polar residues" evidence="4">
    <location>
        <begin position="955"/>
        <end position="969"/>
    </location>
</feature>
<reference evidence="8" key="1">
    <citation type="submission" date="2022-11" db="EMBL/GenBank/DDBJ databases">
        <title>Centuries of genome instability and evolution in soft-shell clam transmissible cancer (bioRxiv).</title>
        <authorList>
            <person name="Hart S.F.M."/>
            <person name="Yonemitsu M.A."/>
            <person name="Giersch R.M."/>
            <person name="Beal B.F."/>
            <person name="Arriagada G."/>
            <person name="Davis B.W."/>
            <person name="Ostrander E.A."/>
            <person name="Goff S.P."/>
            <person name="Metzger M.J."/>
        </authorList>
    </citation>
    <scope>NUCLEOTIDE SEQUENCE</scope>
    <source>
        <strain evidence="8">MELC-2E11</strain>
        <tissue evidence="8">Siphon/mantle</tissue>
    </source>
</reference>
<dbReference type="Pfam" id="PF02204">
    <property type="entry name" value="VPS9"/>
    <property type="match status" value="1"/>
</dbReference>
<dbReference type="InterPro" id="IPR045046">
    <property type="entry name" value="Vps9-like"/>
</dbReference>
<dbReference type="PROSITE" id="PS51205">
    <property type="entry name" value="VPS9"/>
    <property type="match status" value="1"/>
</dbReference>
<dbReference type="InterPro" id="IPR037191">
    <property type="entry name" value="VPS9_dom_sf"/>
</dbReference>
<dbReference type="SUPFAM" id="SSF109993">
    <property type="entry name" value="VPS9 domain"/>
    <property type="match status" value="1"/>
</dbReference>
<protein>
    <submittedName>
        <fullName evidence="8">SPRI-like protein</fullName>
    </submittedName>
</protein>
<evidence type="ECO:0000256" key="4">
    <source>
        <dbReference type="SAM" id="MobiDB-lite"/>
    </source>
</evidence>
<feature type="non-terminal residue" evidence="8">
    <location>
        <position position="1464"/>
    </location>
</feature>
<comment type="similarity">
    <text evidence="1">Belongs to the RIN (Ras interaction/interference) family.</text>
</comment>
<evidence type="ECO:0000256" key="1">
    <source>
        <dbReference type="ARBA" id="ARBA00006919"/>
    </source>
</evidence>
<dbReference type="SUPFAM" id="SSF55550">
    <property type="entry name" value="SH2 domain"/>
    <property type="match status" value="1"/>
</dbReference>
<dbReference type="SMART" id="SM00252">
    <property type="entry name" value="SH2"/>
    <property type="match status" value="1"/>
</dbReference>
<dbReference type="Pfam" id="PF00788">
    <property type="entry name" value="RA"/>
    <property type="match status" value="1"/>
</dbReference>